<dbReference type="Pfam" id="PF02518">
    <property type="entry name" value="HATPase_c"/>
    <property type="match status" value="1"/>
</dbReference>
<dbReference type="AlphaFoldDB" id="A0AAU2A6E7"/>
<gene>
    <name evidence="13" type="ORF">OHA22_33775</name>
</gene>
<dbReference type="GO" id="GO:0000155">
    <property type="term" value="F:phosphorelay sensor kinase activity"/>
    <property type="evidence" value="ECO:0007669"/>
    <property type="project" value="InterPro"/>
</dbReference>
<dbReference type="InterPro" id="IPR050482">
    <property type="entry name" value="Sensor_HK_TwoCompSys"/>
</dbReference>
<dbReference type="InterPro" id="IPR036890">
    <property type="entry name" value="HATPase_C_sf"/>
</dbReference>
<feature type="domain" description="Signal transduction histidine kinase subgroup 3 dimerisation and phosphoacceptor" evidence="12">
    <location>
        <begin position="254"/>
        <end position="317"/>
    </location>
</feature>
<evidence type="ECO:0000259" key="11">
    <source>
        <dbReference type="Pfam" id="PF02518"/>
    </source>
</evidence>
<evidence type="ECO:0000256" key="7">
    <source>
        <dbReference type="ARBA" id="ARBA00022840"/>
    </source>
</evidence>
<keyword evidence="4" id="KW-0808">Transferase</keyword>
<feature type="transmembrane region" description="Helical" evidence="10">
    <location>
        <begin position="178"/>
        <end position="198"/>
    </location>
</feature>
<evidence type="ECO:0000256" key="4">
    <source>
        <dbReference type="ARBA" id="ARBA00022679"/>
    </source>
</evidence>
<feature type="domain" description="Histidine kinase/HSP90-like ATPase" evidence="11">
    <location>
        <begin position="371"/>
        <end position="467"/>
    </location>
</feature>
<dbReference type="InterPro" id="IPR003594">
    <property type="entry name" value="HATPase_dom"/>
</dbReference>
<dbReference type="GO" id="GO:0005524">
    <property type="term" value="F:ATP binding"/>
    <property type="evidence" value="ECO:0007669"/>
    <property type="project" value="UniProtKB-KW"/>
</dbReference>
<keyword evidence="10" id="KW-0812">Transmembrane</keyword>
<feature type="region of interest" description="Disordered" evidence="9">
    <location>
        <begin position="87"/>
        <end position="113"/>
    </location>
</feature>
<dbReference type="Pfam" id="PF07730">
    <property type="entry name" value="HisKA_3"/>
    <property type="match status" value="1"/>
</dbReference>
<dbReference type="SUPFAM" id="SSF55874">
    <property type="entry name" value="ATPase domain of HSP90 chaperone/DNA topoisomerase II/histidine kinase"/>
    <property type="match status" value="1"/>
</dbReference>
<evidence type="ECO:0000256" key="8">
    <source>
        <dbReference type="ARBA" id="ARBA00023012"/>
    </source>
</evidence>
<evidence type="ECO:0000256" key="2">
    <source>
        <dbReference type="ARBA" id="ARBA00012438"/>
    </source>
</evidence>
<evidence type="ECO:0000256" key="1">
    <source>
        <dbReference type="ARBA" id="ARBA00000085"/>
    </source>
</evidence>
<protein>
    <recommendedName>
        <fullName evidence="2">histidine kinase</fullName>
        <ecNumber evidence="2">2.7.13.3</ecNumber>
    </recommendedName>
</protein>
<dbReference type="EMBL" id="CP108222">
    <property type="protein sequence ID" value="WTT20149.1"/>
    <property type="molecule type" value="Genomic_DNA"/>
</dbReference>
<evidence type="ECO:0000256" key="10">
    <source>
        <dbReference type="SAM" id="Phobius"/>
    </source>
</evidence>
<evidence type="ECO:0000256" key="5">
    <source>
        <dbReference type="ARBA" id="ARBA00022741"/>
    </source>
</evidence>
<keyword evidence="6 13" id="KW-0418">Kinase</keyword>
<name>A0AAU2A6E7_9ACTN</name>
<comment type="catalytic activity">
    <reaction evidence="1">
        <text>ATP + protein L-histidine = ADP + protein N-phospho-L-histidine.</text>
        <dbReference type="EC" id="2.7.13.3"/>
    </reaction>
</comment>
<dbReference type="CDD" id="cd16917">
    <property type="entry name" value="HATPase_UhpB-NarQ-NarX-like"/>
    <property type="match status" value="1"/>
</dbReference>
<dbReference type="InterPro" id="IPR011712">
    <property type="entry name" value="Sig_transdc_His_kin_sub3_dim/P"/>
</dbReference>
<dbReference type="Gene3D" id="3.30.565.10">
    <property type="entry name" value="Histidine kinase-like ATPase, C-terminal domain"/>
    <property type="match status" value="1"/>
</dbReference>
<feature type="region of interest" description="Disordered" evidence="9">
    <location>
        <begin position="409"/>
        <end position="433"/>
    </location>
</feature>
<feature type="transmembrane region" description="Helical" evidence="10">
    <location>
        <begin position="47"/>
        <end position="64"/>
    </location>
</feature>
<evidence type="ECO:0000259" key="12">
    <source>
        <dbReference type="Pfam" id="PF07730"/>
    </source>
</evidence>
<keyword evidence="10" id="KW-0472">Membrane</keyword>
<feature type="transmembrane region" description="Helical" evidence="10">
    <location>
        <begin position="138"/>
        <end position="171"/>
    </location>
</feature>
<dbReference type="EC" id="2.7.13.3" evidence="2"/>
<keyword evidence="7" id="KW-0067">ATP-binding</keyword>
<keyword evidence="8" id="KW-0902">Two-component regulatory system</keyword>
<keyword evidence="10" id="KW-1133">Transmembrane helix</keyword>
<sequence length="470" mass="49980">METPTETGYRRARHWRRWRHWRQHLWDALRPEPKPARLSRRAVRADLALAVVLTVVALIVAARYPGDGPVRFLPKADYGYGADYGTGAETTPVVPQPPEPPQPPPRPPVMEDDEGSVAPWPLVVLSALPLLARRRYPLAVFGVVLAAGLATGDRASWITVLTCVIGAYSAVVHSRYRAGALAALVVGAVLAGVAFQRAEPILPGWSSPGVVLLVAGVLAGLVRFGQRRLAAGRDRFARLERAQEEAMRKAVAEERARIAAELHDVVTHNVSVMVIQAGAARKVMDAAPERSKEALLAVEAGGRAAMAELRHVMGLLAAPDTGLHDTPADGLEPQPGLDRLDALTERVRGAGTPVSVAVSLPPDPLPPGVDLTAYRVVQEALTNTIKHAPGAEASVVIGWTDDCLQIEVANTSPNSPSPEGENNGTGETGGTGRGLIGLRERLAVYGGELVAGPTLTGGYRIRATVPWRTP</sequence>
<feature type="compositionally biased region" description="Pro residues" evidence="9">
    <location>
        <begin position="94"/>
        <end position="108"/>
    </location>
</feature>
<feature type="transmembrane region" description="Helical" evidence="10">
    <location>
        <begin position="204"/>
        <end position="225"/>
    </location>
</feature>
<keyword evidence="5" id="KW-0547">Nucleotide-binding</keyword>
<evidence type="ECO:0000256" key="3">
    <source>
        <dbReference type="ARBA" id="ARBA00022553"/>
    </source>
</evidence>
<evidence type="ECO:0000313" key="13">
    <source>
        <dbReference type="EMBL" id="WTT20149.1"/>
    </source>
</evidence>
<proteinExistence type="predicted"/>
<dbReference type="GO" id="GO:0046983">
    <property type="term" value="F:protein dimerization activity"/>
    <property type="evidence" value="ECO:0007669"/>
    <property type="project" value="InterPro"/>
</dbReference>
<evidence type="ECO:0000256" key="6">
    <source>
        <dbReference type="ARBA" id="ARBA00022777"/>
    </source>
</evidence>
<dbReference type="PANTHER" id="PTHR24421:SF10">
    <property type="entry name" value="NITRATE_NITRITE SENSOR PROTEIN NARQ"/>
    <property type="match status" value="1"/>
</dbReference>
<dbReference type="PANTHER" id="PTHR24421">
    <property type="entry name" value="NITRATE/NITRITE SENSOR PROTEIN NARX-RELATED"/>
    <property type="match status" value="1"/>
</dbReference>
<accession>A0AAU2A6E7</accession>
<organism evidence="13">
    <name type="scientific">Streptomyces sp. NBC_00093</name>
    <dbReference type="NCBI Taxonomy" id="2975649"/>
    <lineage>
        <taxon>Bacteria</taxon>
        <taxon>Bacillati</taxon>
        <taxon>Actinomycetota</taxon>
        <taxon>Actinomycetes</taxon>
        <taxon>Kitasatosporales</taxon>
        <taxon>Streptomycetaceae</taxon>
        <taxon>Streptomyces</taxon>
    </lineage>
</organism>
<dbReference type="Gene3D" id="1.20.5.1930">
    <property type="match status" value="1"/>
</dbReference>
<keyword evidence="3" id="KW-0597">Phosphoprotein</keyword>
<evidence type="ECO:0000256" key="9">
    <source>
        <dbReference type="SAM" id="MobiDB-lite"/>
    </source>
</evidence>
<dbReference type="GO" id="GO:0016020">
    <property type="term" value="C:membrane"/>
    <property type="evidence" value="ECO:0007669"/>
    <property type="project" value="InterPro"/>
</dbReference>
<reference evidence="13" key="1">
    <citation type="submission" date="2022-10" db="EMBL/GenBank/DDBJ databases">
        <title>The complete genomes of actinobacterial strains from the NBC collection.</title>
        <authorList>
            <person name="Joergensen T.S."/>
            <person name="Alvarez Arevalo M."/>
            <person name="Sterndorff E.B."/>
            <person name="Faurdal D."/>
            <person name="Vuksanovic O."/>
            <person name="Mourched A.-S."/>
            <person name="Charusanti P."/>
            <person name="Shaw S."/>
            <person name="Blin K."/>
            <person name="Weber T."/>
        </authorList>
    </citation>
    <scope>NUCLEOTIDE SEQUENCE</scope>
    <source>
        <strain evidence="13">NBC_00093</strain>
    </source>
</reference>